<dbReference type="InterPro" id="IPR001387">
    <property type="entry name" value="Cro/C1-type_HTH"/>
</dbReference>
<proteinExistence type="predicted"/>
<keyword evidence="4" id="KW-1185">Reference proteome</keyword>
<keyword evidence="1" id="KW-0238">DNA-binding</keyword>
<gene>
    <name evidence="3" type="ORF">SAMN04490178_1422</name>
</gene>
<protein>
    <submittedName>
        <fullName evidence="3">Helix-turn-helix domain-containing protein</fullName>
    </submittedName>
</protein>
<dbReference type="OrthoDB" id="1629646at2"/>
<dbReference type="SUPFAM" id="SSF47413">
    <property type="entry name" value="lambda repressor-like DNA-binding domains"/>
    <property type="match status" value="1"/>
</dbReference>
<organism evidence="3 4">
    <name type="scientific">Propionispora vibrioides</name>
    <dbReference type="NCBI Taxonomy" id="112903"/>
    <lineage>
        <taxon>Bacteria</taxon>
        <taxon>Bacillati</taxon>
        <taxon>Bacillota</taxon>
        <taxon>Negativicutes</taxon>
        <taxon>Selenomonadales</taxon>
        <taxon>Sporomusaceae</taxon>
        <taxon>Propionispora</taxon>
    </lineage>
</organism>
<evidence type="ECO:0000259" key="2">
    <source>
        <dbReference type="PROSITE" id="PS50943"/>
    </source>
</evidence>
<dbReference type="GO" id="GO:0003677">
    <property type="term" value="F:DNA binding"/>
    <property type="evidence" value="ECO:0007669"/>
    <property type="project" value="UniProtKB-KW"/>
</dbReference>
<dbReference type="Gene3D" id="1.10.260.40">
    <property type="entry name" value="lambda repressor-like DNA-binding domains"/>
    <property type="match status" value="1"/>
</dbReference>
<dbReference type="RefSeq" id="WP_091752195.1">
    <property type="nucleotide sequence ID" value="NZ_FODY01000042.1"/>
</dbReference>
<dbReference type="STRING" id="112903.SAMN04490178_1422"/>
<feature type="domain" description="HTH cro/C1-type" evidence="2">
    <location>
        <begin position="17"/>
        <end position="71"/>
    </location>
</feature>
<dbReference type="InterPro" id="IPR050807">
    <property type="entry name" value="TransReg_Diox_bact_type"/>
</dbReference>
<dbReference type="PROSITE" id="PS50943">
    <property type="entry name" value="HTH_CROC1"/>
    <property type="match status" value="1"/>
</dbReference>
<dbReference type="CDD" id="cd00093">
    <property type="entry name" value="HTH_XRE"/>
    <property type="match status" value="1"/>
</dbReference>
<dbReference type="Proteomes" id="UP000198847">
    <property type="component" value="Unassembled WGS sequence"/>
</dbReference>
<dbReference type="InterPro" id="IPR010982">
    <property type="entry name" value="Lambda_DNA-bd_dom_sf"/>
</dbReference>
<dbReference type="SMART" id="SM00530">
    <property type="entry name" value="HTH_XRE"/>
    <property type="match status" value="1"/>
</dbReference>
<sequence length="84" mass="9492">MARCQYHAKYRQIGRRIAFYRKLRDLSQDDLAAKIGISKSYLSKIEAANSDISFSLDVLFAIAEGVELDVVVFFLPINENLAHG</sequence>
<accession>A0A1H8Y4E5</accession>
<dbReference type="AlphaFoldDB" id="A0A1H8Y4E5"/>
<dbReference type="PANTHER" id="PTHR46797">
    <property type="entry name" value="HTH-TYPE TRANSCRIPTIONAL REGULATOR"/>
    <property type="match status" value="1"/>
</dbReference>
<dbReference type="PANTHER" id="PTHR46797:SF1">
    <property type="entry name" value="METHYLPHOSPHONATE SYNTHASE"/>
    <property type="match status" value="1"/>
</dbReference>
<dbReference type="GO" id="GO:0005829">
    <property type="term" value="C:cytosol"/>
    <property type="evidence" value="ECO:0007669"/>
    <property type="project" value="TreeGrafter"/>
</dbReference>
<dbReference type="GO" id="GO:0003700">
    <property type="term" value="F:DNA-binding transcription factor activity"/>
    <property type="evidence" value="ECO:0007669"/>
    <property type="project" value="TreeGrafter"/>
</dbReference>
<name>A0A1H8Y4E5_9FIRM</name>
<dbReference type="Pfam" id="PF01381">
    <property type="entry name" value="HTH_3"/>
    <property type="match status" value="1"/>
</dbReference>
<dbReference type="EMBL" id="FODY01000042">
    <property type="protein sequence ID" value="SEP46942.1"/>
    <property type="molecule type" value="Genomic_DNA"/>
</dbReference>
<evidence type="ECO:0000256" key="1">
    <source>
        <dbReference type="ARBA" id="ARBA00023125"/>
    </source>
</evidence>
<evidence type="ECO:0000313" key="4">
    <source>
        <dbReference type="Proteomes" id="UP000198847"/>
    </source>
</evidence>
<evidence type="ECO:0000313" key="3">
    <source>
        <dbReference type="EMBL" id="SEP46942.1"/>
    </source>
</evidence>
<reference evidence="3 4" key="1">
    <citation type="submission" date="2016-10" db="EMBL/GenBank/DDBJ databases">
        <authorList>
            <person name="de Groot N.N."/>
        </authorList>
    </citation>
    <scope>NUCLEOTIDE SEQUENCE [LARGE SCALE GENOMIC DNA]</scope>
    <source>
        <strain evidence="3 4">DSM 13305</strain>
    </source>
</reference>